<proteinExistence type="predicted"/>
<comment type="caution">
    <text evidence="1">The sequence shown here is derived from an EMBL/GenBank/DDBJ whole genome shotgun (WGS) entry which is preliminary data.</text>
</comment>
<protein>
    <submittedName>
        <fullName evidence="1">Uncharacterized protein</fullName>
    </submittedName>
</protein>
<reference evidence="1" key="1">
    <citation type="journal article" date="2014" name="Front. Microbiol.">
        <title>High frequency of phylogenetically diverse reductive dehalogenase-homologous genes in deep subseafloor sedimentary metagenomes.</title>
        <authorList>
            <person name="Kawai M."/>
            <person name="Futagami T."/>
            <person name="Toyoda A."/>
            <person name="Takaki Y."/>
            <person name="Nishi S."/>
            <person name="Hori S."/>
            <person name="Arai W."/>
            <person name="Tsubouchi T."/>
            <person name="Morono Y."/>
            <person name="Uchiyama I."/>
            <person name="Ito T."/>
            <person name="Fujiyama A."/>
            <person name="Inagaki F."/>
            <person name="Takami H."/>
        </authorList>
    </citation>
    <scope>NUCLEOTIDE SEQUENCE</scope>
    <source>
        <strain evidence="1">Expedition CK06-06</strain>
    </source>
</reference>
<organism evidence="1">
    <name type="scientific">marine sediment metagenome</name>
    <dbReference type="NCBI Taxonomy" id="412755"/>
    <lineage>
        <taxon>unclassified sequences</taxon>
        <taxon>metagenomes</taxon>
        <taxon>ecological metagenomes</taxon>
    </lineage>
</organism>
<name>X1G7M8_9ZZZZ</name>
<sequence length="48" mass="5656">IIPVYLSLDYIPPLLRSRLAIEFDLMDFDKNIMHLHNLILKKCGSRDN</sequence>
<gene>
    <name evidence="1" type="ORF">S03H2_24344</name>
</gene>
<evidence type="ECO:0000313" key="1">
    <source>
        <dbReference type="EMBL" id="GAH37549.1"/>
    </source>
</evidence>
<accession>X1G7M8</accession>
<dbReference type="AlphaFoldDB" id="X1G7M8"/>
<dbReference type="EMBL" id="BARU01013499">
    <property type="protein sequence ID" value="GAH37549.1"/>
    <property type="molecule type" value="Genomic_DNA"/>
</dbReference>
<feature type="non-terminal residue" evidence="1">
    <location>
        <position position="1"/>
    </location>
</feature>